<comment type="caution">
    <text evidence="1">The sequence shown here is derived from an EMBL/GenBank/DDBJ whole genome shotgun (WGS) entry which is preliminary data.</text>
</comment>
<dbReference type="EMBL" id="RFFH01000018">
    <property type="protein sequence ID" value="RMI28854.1"/>
    <property type="molecule type" value="Genomic_DNA"/>
</dbReference>
<dbReference type="RefSeq" id="WP_122191275.1">
    <property type="nucleotide sequence ID" value="NZ_RFFH01000018.1"/>
</dbReference>
<dbReference type="Proteomes" id="UP000279275">
    <property type="component" value="Unassembled WGS sequence"/>
</dbReference>
<gene>
    <name evidence="1" type="ORF">EBN03_28695</name>
</gene>
<protein>
    <submittedName>
        <fullName evidence="1">Uncharacterized protein</fullName>
    </submittedName>
</protein>
<accession>A0A3M2KV26</accession>
<dbReference type="AlphaFoldDB" id="A0A3M2KV26"/>
<reference evidence="1 2" key="1">
    <citation type="submission" date="2018-10" db="EMBL/GenBank/DDBJ databases">
        <title>Isolation from cow dung.</title>
        <authorList>
            <person name="Ling L."/>
        </authorList>
    </citation>
    <scope>NUCLEOTIDE SEQUENCE [LARGE SCALE GENOMIC DNA]</scope>
    <source>
        <strain evidence="1 2">NEAU-LL90</strain>
    </source>
</reference>
<evidence type="ECO:0000313" key="2">
    <source>
        <dbReference type="Proteomes" id="UP000279275"/>
    </source>
</evidence>
<proteinExistence type="predicted"/>
<name>A0A3M2KV26_9NOCA</name>
<evidence type="ECO:0000313" key="1">
    <source>
        <dbReference type="EMBL" id="RMI28854.1"/>
    </source>
</evidence>
<organism evidence="1 2">
    <name type="scientific">Nocardia stercoris</name>
    <dbReference type="NCBI Taxonomy" id="2483361"/>
    <lineage>
        <taxon>Bacteria</taxon>
        <taxon>Bacillati</taxon>
        <taxon>Actinomycetota</taxon>
        <taxon>Actinomycetes</taxon>
        <taxon>Mycobacteriales</taxon>
        <taxon>Nocardiaceae</taxon>
        <taxon>Nocardia</taxon>
    </lineage>
</organism>
<sequence length="63" mass="7373">MFDEQLTSALYLDQRKDIDPYRLIFDGLSIKALTPDQSMKRLRSISDDLLRRVRTSRAILSTK</sequence>
<keyword evidence="2" id="KW-1185">Reference proteome</keyword>